<dbReference type="AlphaFoldDB" id="A0AAV6TIU3"/>
<evidence type="ECO:0000313" key="2">
    <source>
        <dbReference type="Proteomes" id="UP000827092"/>
    </source>
</evidence>
<feature type="non-terminal residue" evidence="1">
    <location>
        <position position="141"/>
    </location>
</feature>
<organism evidence="1 2">
    <name type="scientific">Oedothorax gibbosus</name>
    <dbReference type="NCBI Taxonomy" id="931172"/>
    <lineage>
        <taxon>Eukaryota</taxon>
        <taxon>Metazoa</taxon>
        <taxon>Ecdysozoa</taxon>
        <taxon>Arthropoda</taxon>
        <taxon>Chelicerata</taxon>
        <taxon>Arachnida</taxon>
        <taxon>Araneae</taxon>
        <taxon>Araneomorphae</taxon>
        <taxon>Entelegynae</taxon>
        <taxon>Araneoidea</taxon>
        <taxon>Linyphiidae</taxon>
        <taxon>Erigoninae</taxon>
        <taxon>Oedothorax</taxon>
    </lineage>
</organism>
<gene>
    <name evidence="1" type="ORF">JTE90_010109</name>
</gene>
<accession>A0AAV6TIU3</accession>
<keyword evidence="2" id="KW-1185">Reference proteome</keyword>
<proteinExistence type="predicted"/>
<sequence>MVSSLTKEKGDGTGSEKTVPKEFTDIIGGHGRFQMTIFAFVLFACIPHCWHNLIMTFFAPNIDHWCARPPQIVQANISVEQWRNASLPVVRNRAGGKISHCTMYATSVDNGSLSMNTSRDPVKCSAWEYNTTFYHNTMVDE</sequence>
<dbReference type="EMBL" id="JAFNEN010004088">
    <property type="protein sequence ID" value="KAG8171365.1"/>
    <property type="molecule type" value="Genomic_DNA"/>
</dbReference>
<evidence type="ECO:0008006" key="3">
    <source>
        <dbReference type="Google" id="ProtNLM"/>
    </source>
</evidence>
<evidence type="ECO:0000313" key="1">
    <source>
        <dbReference type="EMBL" id="KAG8171365.1"/>
    </source>
</evidence>
<name>A0AAV6TIU3_9ARAC</name>
<reference evidence="1 2" key="1">
    <citation type="journal article" date="2022" name="Nat. Ecol. Evol.">
        <title>A masculinizing supergene underlies an exaggerated male reproductive morph in a spider.</title>
        <authorList>
            <person name="Hendrickx F."/>
            <person name="De Corte Z."/>
            <person name="Sonet G."/>
            <person name="Van Belleghem S.M."/>
            <person name="Kostlbacher S."/>
            <person name="Vangestel C."/>
        </authorList>
    </citation>
    <scope>NUCLEOTIDE SEQUENCE [LARGE SCALE GENOMIC DNA]</scope>
    <source>
        <strain evidence="1">W744_W776</strain>
    </source>
</reference>
<protein>
    <recommendedName>
        <fullName evidence="3">Organic cation transporter</fullName>
    </recommendedName>
</protein>
<comment type="caution">
    <text evidence="1">The sequence shown here is derived from an EMBL/GenBank/DDBJ whole genome shotgun (WGS) entry which is preliminary data.</text>
</comment>
<dbReference type="Proteomes" id="UP000827092">
    <property type="component" value="Unassembled WGS sequence"/>
</dbReference>